<protein>
    <recommendedName>
        <fullName evidence="2">Cysteine-rich CWC</fullName>
    </recommendedName>
</protein>
<organism evidence="1">
    <name type="scientific">hydrothermal vent metagenome</name>
    <dbReference type="NCBI Taxonomy" id="652676"/>
    <lineage>
        <taxon>unclassified sequences</taxon>
        <taxon>metagenomes</taxon>
        <taxon>ecological metagenomes</taxon>
    </lineage>
</organism>
<dbReference type="InterPro" id="IPR032720">
    <property type="entry name" value="Cys_rich_CWC"/>
</dbReference>
<evidence type="ECO:0000313" key="1">
    <source>
        <dbReference type="EMBL" id="VAW70490.1"/>
    </source>
</evidence>
<sequence length="128" mass="15084">MLLHPFGFAHKCTYFMGAGAGAYDREWHFIPNTPSGYSIDFSRLKRSIKMKTSKHETKTCPHCQKNFECKCGDVINCQCETIELKQQHRDYIFKQYDDCLCASCMAFMRSEYNISQFYQKINQLIEHK</sequence>
<dbReference type="AlphaFoldDB" id="A0A3B0Y0J2"/>
<evidence type="ECO:0008006" key="2">
    <source>
        <dbReference type="Google" id="ProtNLM"/>
    </source>
</evidence>
<reference evidence="1" key="1">
    <citation type="submission" date="2018-06" db="EMBL/GenBank/DDBJ databases">
        <authorList>
            <person name="Zhirakovskaya E."/>
        </authorList>
    </citation>
    <scope>NUCLEOTIDE SEQUENCE</scope>
</reference>
<dbReference type="EMBL" id="UOFI01000199">
    <property type="protein sequence ID" value="VAW70490.1"/>
    <property type="molecule type" value="Genomic_DNA"/>
</dbReference>
<gene>
    <name evidence="1" type="ORF">MNBD_GAMMA09-2170</name>
</gene>
<accession>A0A3B0Y0J2</accession>
<dbReference type="Pfam" id="PF14375">
    <property type="entry name" value="Cys_rich_CWC"/>
    <property type="match status" value="1"/>
</dbReference>
<name>A0A3B0Y0J2_9ZZZZ</name>
<proteinExistence type="predicted"/>